<name>A0A3Q4I7S8_NEOBR</name>
<dbReference type="GO" id="GO:0007608">
    <property type="term" value="P:sensory perception of smell"/>
    <property type="evidence" value="ECO:0007669"/>
    <property type="project" value="UniProtKB-KW"/>
</dbReference>
<dbReference type="SUPFAM" id="SSF81321">
    <property type="entry name" value="Family A G protein-coupled receptor-like"/>
    <property type="match status" value="1"/>
</dbReference>
<keyword evidence="7" id="KW-0807">Transducer</keyword>
<dbReference type="InterPro" id="IPR000276">
    <property type="entry name" value="GPCR_Rhodpsn"/>
</dbReference>
<keyword evidence="2" id="KW-1003">Cell membrane</keyword>
<keyword evidence="13" id="KW-1185">Reference proteome</keyword>
<evidence type="ECO:0000256" key="9">
    <source>
        <dbReference type="ARBA" id="ARBA00023170"/>
    </source>
</evidence>
<evidence type="ECO:0000259" key="11">
    <source>
        <dbReference type="PROSITE" id="PS50262"/>
    </source>
</evidence>
<evidence type="ECO:0000313" key="12">
    <source>
        <dbReference type="Ensembl" id="ENSNBRP00000031086.1"/>
    </source>
</evidence>
<dbReference type="PANTHER" id="PTHR24242:SF359">
    <property type="entry name" value="ODORANT RECEPTOR-RELATED"/>
    <property type="match status" value="1"/>
</dbReference>
<keyword evidence="8 10" id="KW-0472">Membrane</keyword>
<dbReference type="GO" id="GO:0005886">
    <property type="term" value="C:plasma membrane"/>
    <property type="evidence" value="ECO:0007669"/>
    <property type="project" value="UniProtKB-SubCell"/>
</dbReference>
<evidence type="ECO:0000256" key="7">
    <source>
        <dbReference type="ARBA" id="ARBA00023040"/>
    </source>
</evidence>
<dbReference type="Pfam" id="PF00001">
    <property type="entry name" value="7tm_1"/>
    <property type="match status" value="1"/>
</dbReference>
<dbReference type="OMA" id="HEIWAQQ"/>
<dbReference type="STRING" id="32507.ENSNBRP00000031086"/>
<evidence type="ECO:0000256" key="2">
    <source>
        <dbReference type="ARBA" id="ARBA00022475"/>
    </source>
</evidence>
<protein>
    <recommendedName>
        <fullName evidence="11">G-protein coupled receptors family 1 profile domain-containing protein</fullName>
    </recommendedName>
</protein>
<comment type="subcellular location">
    <subcellularLocation>
        <location evidence="1">Cell membrane</location>
        <topology evidence="1">Multi-pass membrane protein</topology>
    </subcellularLocation>
</comment>
<evidence type="ECO:0000256" key="3">
    <source>
        <dbReference type="ARBA" id="ARBA00022606"/>
    </source>
</evidence>
<keyword evidence="4 10" id="KW-0812">Transmembrane</keyword>
<dbReference type="InterPro" id="IPR017452">
    <property type="entry name" value="GPCR_Rhodpsn_7TM"/>
</dbReference>
<keyword evidence="3" id="KW-0716">Sensory transduction</keyword>
<dbReference type="AlphaFoldDB" id="A0A3Q4I7S8"/>
<dbReference type="InterPro" id="IPR050939">
    <property type="entry name" value="Olfactory_GPCR1"/>
</dbReference>
<dbReference type="Gene3D" id="1.20.1070.10">
    <property type="entry name" value="Rhodopsin 7-helix transmembrane proteins"/>
    <property type="match status" value="1"/>
</dbReference>
<dbReference type="GeneTree" id="ENSGT00940000161369"/>
<proteinExistence type="predicted"/>
<evidence type="ECO:0000256" key="5">
    <source>
        <dbReference type="ARBA" id="ARBA00022725"/>
    </source>
</evidence>
<dbReference type="Proteomes" id="UP000261580">
    <property type="component" value="Unassembled WGS sequence"/>
</dbReference>
<dbReference type="PROSITE" id="PS50262">
    <property type="entry name" value="G_PROTEIN_RECEP_F1_2"/>
    <property type="match status" value="1"/>
</dbReference>
<evidence type="ECO:0000256" key="4">
    <source>
        <dbReference type="ARBA" id="ARBA00022692"/>
    </source>
</evidence>
<reference evidence="12" key="1">
    <citation type="submission" date="2025-08" db="UniProtKB">
        <authorList>
            <consortium name="Ensembl"/>
        </authorList>
    </citation>
    <scope>IDENTIFICATION</scope>
</reference>
<reference evidence="12" key="2">
    <citation type="submission" date="2025-09" db="UniProtKB">
        <authorList>
            <consortium name="Ensembl"/>
        </authorList>
    </citation>
    <scope>IDENTIFICATION</scope>
</reference>
<feature type="domain" description="G-protein coupled receptors family 1 profile" evidence="11">
    <location>
        <begin position="42"/>
        <end position="83"/>
    </location>
</feature>
<dbReference type="Ensembl" id="ENSNBRT00000031875.1">
    <property type="protein sequence ID" value="ENSNBRP00000031086.1"/>
    <property type="gene ID" value="ENSNBRG00000023614.1"/>
</dbReference>
<organism evidence="12 13">
    <name type="scientific">Neolamprologus brichardi</name>
    <name type="common">Fairy cichlid</name>
    <name type="synonym">Lamprologus brichardi</name>
    <dbReference type="NCBI Taxonomy" id="32507"/>
    <lineage>
        <taxon>Eukaryota</taxon>
        <taxon>Metazoa</taxon>
        <taxon>Chordata</taxon>
        <taxon>Craniata</taxon>
        <taxon>Vertebrata</taxon>
        <taxon>Euteleostomi</taxon>
        <taxon>Actinopterygii</taxon>
        <taxon>Neopterygii</taxon>
        <taxon>Teleostei</taxon>
        <taxon>Neoteleostei</taxon>
        <taxon>Acanthomorphata</taxon>
        <taxon>Ovalentaria</taxon>
        <taxon>Cichlomorphae</taxon>
        <taxon>Cichliformes</taxon>
        <taxon>Cichlidae</taxon>
        <taxon>African cichlids</taxon>
        <taxon>Pseudocrenilabrinae</taxon>
        <taxon>Lamprologini</taxon>
        <taxon>Neolamprologus</taxon>
    </lineage>
</organism>
<feature type="transmembrane region" description="Helical" evidence="10">
    <location>
        <begin position="59"/>
        <end position="79"/>
    </location>
</feature>
<evidence type="ECO:0000313" key="13">
    <source>
        <dbReference type="Proteomes" id="UP000261580"/>
    </source>
</evidence>
<evidence type="ECO:0000256" key="6">
    <source>
        <dbReference type="ARBA" id="ARBA00022989"/>
    </source>
</evidence>
<evidence type="ECO:0000256" key="8">
    <source>
        <dbReference type="ARBA" id="ARBA00023136"/>
    </source>
</evidence>
<keyword evidence="7" id="KW-0297">G-protein coupled receptor</keyword>
<feature type="transmembrane region" description="Helical" evidence="10">
    <location>
        <begin position="30"/>
        <end position="52"/>
    </location>
</feature>
<keyword evidence="9" id="KW-0675">Receptor</keyword>
<keyword evidence="5" id="KW-0552">Olfaction</keyword>
<sequence>MKYTNITTIKEFIIIGFPGLPPEYYGPVSVLLLLVFLAIVIGNGFTIAVIIFERTLHKPIYVIFSNLAMTDICFGVVTLPKIIATTAKQPIKCYQVISLIIFYHRILEN</sequence>
<keyword evidence="6 10" id="KW-1133">Transmembrane helix</keyword>
<accession>A0A3Q4I7S8</accession>
<evidence type="ECO:0000256" key="1">
    <source>
        <dbReference type="ARBA" id="ARBA00004651"/>
    </source>
</evidence>
<dbReference type="PANTHER" id="PTHR24242">
    <property type="entry name" value="G-PROTEIN COUPLED RECEPTOR"/>
    <property type="match status" value="1"/>
</dbReference>
<dbReference type="GO" id="GO:0004930">
    <property type="term" value="F:G protein-coupled receptor activity"/>
    <property type="evidence" value="ECO:0007669"/>
    <property type="project" value="UniProtKB-KW"/>
</dbReference>
<evidence type="ECO:0000256" key="10">
    <source>
        <dbReference type="SAM" id="Phobius"/>
    </source>
</evidence>